<dbReference type="AlphaFoldDB" id="A0A6J6PLZ1"/>
<gene>
    <name evidence="1" type="ORF">UFOPK2593_00551</name>
</gene>
<name>A0A6J6PLZ1_9ZZZZ</name>
<evidence type="ECO:0000313" key="1">
    <source>
        <dbReference type="EMBL" id="CAB4699502.1"/>
    </source>
</evidence>
<proteinExistence type="predicted"/>
<protein>
    <submittedName>
        <fullName evidence="1">Unannotated protein</fullName>
    </submittedName>
</protein>
<dbReference type="EMBL" id="CAEZXW010000024">
    <property type="protein sequence ID" value="CAB4699502.1"/>
    <property type="molecule type" value="Genomic_DNA"/>
</dbReference>
<sequence>MIAVRVPAILKPLVAEVVVIVRAAASADNEANGMCT</sequence>
<organism evidence="1">
    <name type="scientific">freshwater metagenome</name>
    <dbReference type="NCBI Taxonomy" id="449393"/>
    <lineage>
        <taxon>unclassified sequences</taxon>
        <taxon>metagenomes</taxon>
        <taxon>ecological metagenomes</taxon>
    </lineage>
</organism>
<reference evidence="1" key="1">
    <citation type="submission" date="2020-05" db="EMBL/GenBank/DDBJ databases">
        <authorList>
            <person name="Chiriac C."/>
            <person name="Salcher M."/>
            <person name="Ghai R."/>
            <person name="Kavagutti S V."/>
        </authorList>
    </citation>
    <scope>NUCLEOTIDE SEQUENCE</scope>
</reference>
<accession>A0A6J6PLZ1</accession>